<gene>
    <name evidence="2" type="ORF">EPD60_01180</name>
</gene>
<reference evidence="2 3" key="1">
    <citation type="submission" date="2019-03" db="EMBL/GenBank/DDBJ databases">
        <authorList>
            <person name="Kim M.K.M."/>
        </authorList>
    </citation>
    <scope>NUCLEOTIDE SEQUENCE [LARGE SCALE GENOMIC DNA]</scope>
    <source>
        <strain evidence="2 3">17J68-12</strain>
    </source>
</reference>
<feature type="domain" description="DUF3347" evidence="1">
    <location>
        <begin position="56"/>
        <end position="143"/>
    </location>
</feature>
<organism evidence="2 3">
    <name type="scientific">Flaviaesturariibacter flavus</name>
    <dbReference type="NCBI Taxonomy" id="2502780"/>
    <lineage>
        <taxon>Bacteria</taxon>
        <taxon>Pseudomonadati</taxon>
        <taxon>Bacteroidota</taxon>
        <taxon>Chitinophagia</taxon>
        <taxon>Chitinophagales</taxon>
        <taxon>Chitinophagaceae</taxon>
        <taxon>Flaviaestuariibacter</taxon>
    </lineage>
</organism>
<dbReference type="OrthoDB" id="5513217at2"/>
<dbReference type="EMBL" id="SJZI01000002">
    <property type="protein sequence ID" value="TCJ19059.1"/>
    <property type="molecule type" value="Genomic_DNA"/>
</dbReference>
<comment type="caution">
    <text evidence="2">The sequence shown here is derived from an EMBL/GenBank/DDBJ whole genome shotgun (WGS) entry which is preliminary data.</text>
</comment>
<keyword evidence="3" id="KW-1185">Reference proteome</keyword>
<accession>A0A4R1BNF6</accession>
<sequence length="207" mass="23481">MRRKLWLLALFIAAIGVYFAVFYKKEEPAAPEPEKQKPIVQSKYSAAFNEQVHHALTDYDGLKERYVNWDSAGLKPEVDKLQASLGALSFEELKKDPAIYETVVSMKDNFKNDLDGIRNAPNLTESRHSFNSLSQNLYDLLRTIRYDGSSIYLQECPMAFNDEEAAVWLSTSSAVRNPYLGLHHPKYHSGMLECGGPKDSLRFAANK</sequence>
<dbReference type="Pfam" id="PF11827">
    <property type="entry name" value="DUF3347"/>
    <property type="match status" value="1"/>
</dbReference>
<evidence type="ECO:0000313" key="3">
    <source>
        <dbReference type="Proteomes" id="UP000295334"/>
    </source>
</evidence>
<dbReference type="AlphaFoldDB" id="A0A4R1BNF6"/>
<name>A0A4R1BNF6_9BACT</name>
<dbReference type="Proteomes" id="UP000295334">
    <property type="component" value="Unassembled WGS sequence"/>
</dbReference>
<protein>
    <submittedName>
        <fullName evidence="2">DUF3347 domain-containing protein</fullName>
    </submittedName>
</protein>
<dbReference type="InterPro" id="IPR021782">
    <property type="entry name" value="DUF3347"/>
</dbReference>
<dbReference type="RefSeq" id="WP_131446008.1">
    <property type="nucleotide sequence ID" value="NZ_SJZI01000002.1"/>
</dbReference>
<evidence type="ECO:0000313" key="2">
    <source>
        <dbReference type="EMBL" id="TCJ19059.1"/>
    </source>
</evidence>
<evidence type="ECO:0000259" key="1">
    <source>
        <dbReference type="Pfam" id="PF11827"/>
    </source>
</evidence>
<proteinExistence type="predicted"/>